<dbReference type="PRINTS" id="PR00081">
    <property type="entry name" value="GDHRDH"/>
</dbReference>
<evidence type="ECO:0000313" key="3">
    <source>
        <dbReference type="Proteomes" id="UP001432027"/>
    </source>
</evidence>
<name>A0AAV5TGH4_9BILA</name>
<dbReference type="Gene3D" id="3.40.50.720">
    <property type="entry name" value="NAD(P)-binding Rossmann-like Domain"/>
    <property type="match status" value="1"/>
</dbReference>
<dbReference type="Pfam" id="PF00106">
    <property type="entry name" value="adh_short"/>
    <property type="match status" value="1"/>
</dbReference>
<comment type="similarity">
    <text evidence="1">Belongs to the short-chain dehydrogenases/reductases (SDR) family.</text>
</comment>
<dbReference type="InterPro" id="IPR002347">
    <property type="entry name" value="SDR_fam"/>
</dbReference>
<dbReference type="Proteomes" id="UP001432027">
    <property type="component" value="Unassembled WGS sequence"/>
</dbReference>
<dbReference type="AlphaFoldDB" id="A0AAV5TGH4"/>
<dbReference type="PANTHER" id="PTHR43544">
    <property type="entry name" value="SHORT-CHAIN DEHYDROGENASE/REDUCTASE"/>
    <property type="match status" value="1"/>
</dbReference>
<dbReference type="GO" id="GO:0016491">
    <property type="term" value="F:oxidoreductase activity"/>
    <property type="evidence" value="ECO:0007669"/>
    <property type="project" value="TreeGrafter"/>
</dbReference>
<evidence type="ECO:0008006" key="4">
    <source>
        <dbReference type="Google" id="ProtNLM"/>
    </source>
</evidence>
<dbReference type="GO" id="GO:0005737">
    <property type="term" value="C:cytoplasm"/>
    <property type="evidence" value="ECO:0007669"/>
    <property type="project" value="TreeGrafter"/>
</dbReference>
<dbReference type="CDD" id="cd05325">
    <property type="entry name" value="carb_red_sniffer_like_SDR_c"/>
    <property type="match status" value="1"/>
</dbReference>
<sequence length="240" mass="25753">MLSVLVTGTNRGLGRGLVGELLNAPTVGIVIATVRNVEVAKELMRIDSPKLHVITCEVTDENSVAAAVKKASQIVGGKGLDILINNACIKHRVPLNGDVTKAMAMEQLEVNTVGPLLMATRFHGLLKRAAELNGSAQIINISSASGSLEQALRVDWGPPSLYSISKAALNMLTRKLALEWKADKIRATAFTPGWVRTDERSANADQSVEEASAKLIKMILSLTEDNNGEFYGPTGNKIPW</sequence>
<keyword evidence="3" id="KW-1185">Reference proteome</keyword>
<comment type="caution">
    <text evidence="2">The sequence shown here is derived from an EMBL/GenBank/DDBJ whole genome shotgun (WGS) entry which is preliminary data.</text>
</comment>
<evidence type="ECO:0000256" key="1">
    <source>
        <dbReference type="RuleBase" id="RU000363"/>
    </source>
</evidence>
<organism evidence="2 3">
    <name type="scientific">Pristionchus entomophagus</name>
    <dbReference type="NCBI Taxonomy" id="358040"/>
    <lineage>
        <taxon>Eukaryota</taxon>
        <taxon>Metazoa</taxon>
        <taxon>Ecdysozoa</taxon>
        <taxon>Nematoda</taxon>
        <taxon>Chromadorea</taxon>
        <taxon>Rhabditida</taxon>
        <taxon>Rhabditina</taxon>
        <taxon>Diplogasteromorpha</taxon>
        <taxon>Diplogasteroidea</taxon>
        <taxon>Neodiplogasteridae</taxon>
        <taxon>Pristionchus</taxon>
    </lineage>
</organism>
<dbReference type="InterPro" id="IPR036291">
    <property type="entry name" value="NAD(P)-bd_dom_sf"/>
</dbReference>
<dbReference type="InterPro" id="IPR051468">
    <property type="entry name" value="Fungal_SecMetab_SDRs"/>
</dbReference>
<proteinExistence type="inferred from homology"/>
<evidence type="ECO:0000313" key="2">
    <source>
        <dbReference type="EMBL" id="GMS92106.1"/>
    </source>
</evidence>
<dbReference type="EMBL" id="BTSX01000004">
    <property type="protein sequence ID" value="GMS92106.1"/>
    <property type="molecule type" value="Genomic_DNA"/>
</dbReference>
<reference evidence="2" key="1">
    <citation type="submission" date="2023-10" db="EMBL/GenBank/DDBJ databases">
        <title>Genome assembly of Pristionchus species.</title>
        <authorList>
            <person name="Yoshida K."/>
            <person name="Sommer R.J."/>
        </authorList>
    </citation>
    <scope>NUCLEOTIDE SEQUENCE</scope>
    <source>
        <strain evidence="2">RS0144</strain>
    </source>
</reference>
<protein>
    <recommendedName>
        <fullName evidence="4">Dehydrogenase</fullName>
    </recommendedName>
</protein>
<dbReference type="SUPFAM" id="SSF51735">
    <property type="entry name" value="NAD(P)-binding Rossmann-fold domains"/>
    <property type="match status" value="1"/>
</dbReference>
<dbReference type="PANTHER" id="PTHR43544:SF35">
    <property type="entry name" value="C-FACTOR-RELATED"/>
    <property type="match status" value="1"/>
</dbReference>
<gene>
    <name evidence="2" type="ORF">PENTCL1PPCAC_14281</name>
</gene>
<dbReference type="PRINTS" id="PR00080">
    <property type="entry name" value="SDRFAMILY"/>
</dbReference>
<accession>A0AAV5TGH4</accession>